<dbReference type="AlphaFoldDB" id="A0AAF0Y340"/>
<evidence type="ECO:0000313" key="1">
    <source>
        <dbReference type="EMBL" id="WOO79210.1"/>
    </source>
</evidence>
<dbReference type="EMBL" id="CP086715">
    <property type="protein sequence ID" value="WOO79210.1"/>
    <property type="molecule type" value="Genomic_DNA"/>
</dbReference>
<evidence type="ECO:0000313" key="2">
    <source>
        <dbReference type="Proteomes" id="UP000827549"/>
    </source>
</evidence>
<reference evidence="1" key="1">
    <citation type="submission" date="2023-10" db="EMBL/GenBank/DDBJ databases">
        <authorList>
            <person name="Noh H."/>
        </authorList>
    </citation>
    <scope>NUCLEOTIDE SEQUENCE</scope>
    <source>
        <strain evidence="1">DUCC4014</strain>
    </source>
</reference>
<dbReference type="RefSeq" id="XP_062625242.1">
    <property type="nucleotide sequence ID" value="XM_062769258.1"/>
</dbReference>
<organism evidence="1 2">
    <name type="scientific">Vanrija pseudolonga</name>
    <dbReference type="NCBI Taxonomy" id="143232"/>
    <lineage>
        <taxon>Eukaryota</taxon>
        <taxon>Fungi</taxon>
        <taxon>Dikarya</taxon>
        <taxon>Basidiomycota</taxon>
        <taxon>Agaricomycotina</taxon>
        <taxon>Tremellomycetes</taxon>
        <taxon>Trichosporonales</taxon>
        <taxon>Trichosporonaceae</taxon>
        <taxon>Vanrija</taxon>
    </lineage>
</organism>
<dbReference type="Proteomes" id="UP000827549">
    <property type="component" value="Chromosome 2"/>
</dbReference>
<protein>
    <submittedName>
        <fullName evidence="1">Uncharacterized protein</fullName>
    </submittedName>
</protein>
<gene>
    <name evidence="1" type="ORF">LOC62_02G002744</name>
</gene>
<name>A0AAF0Y340_9TREE</name>
<keyword evidence="2" id="KW-1185">Reference proteome</keyword>
<sequence>MSRSPSPSCSTSPLSPTTTISVDELLTDLGDPKNKYTPAIPINLEHEAFPLPPEMIVDWHPERAATFVTLEWADAELLGYPREVFSSQEVREAETNIEFSDIIDRLGGQQDAEPHVSADMPEEAHFPLLEHLLSPPHTPRPFPSHIPDFPTPPPDDDESVKSETWHTFCKAKSWVADDVDATPPAPSPLELCDDVPVLPKEEVVEGHDIRDEREVSGELEPAPTMAAQAQAHSSNSGPCTLPRPRHTTTQRVKWATIHQTPVTAVKGMDLVPRL</sequence>
<dbReference type="GeneID" id="87805991"/>
<proteinExistence type="predicted"/>
<accession>A0AAF0Y340</accession>